<reference evidence="3" key="5">
    <citation type="journal article" date="2021" name="G3 (Bethesda)">
        <title>Aegilops tauschii genome assembly Aet v5.0 features greater sequence contiguity and improved annotation.</title>
        <authorList>
            <person name="Wang L."/>
            <person name="Zhu T."/>
            <person name="Rodriguez J.C."/>
            <person name="Deal K.R."/>
            <person name="Dubcovsky J."/>
            <person name="McGuire P.E."/>
            <person name="Lux T."/>
            <person name="Spannagl M."/>
            <person name="Mayer K.F.X."/>
            <person name="Baldrich P."/>
            <person name="Meyers B.C."/>
            <person name="Huo N."/>
            <person name="Gu Y.Q."/>
            <person name="Zhou H."/>
            <person name="Devos K.M."/>
            <person name="Bennetzen J.L."/>
            <person name="Unver T."/>
            <person name="Budak H."/>
            <person name="Gulick P.J."/>
            <person name="Galiba G."/>
            <person name="Kalapos B."/>
            <person name="Nelson D.R."/>
            <person name="Li P."/>
            <person name="You F.M."/>
            <person name="Luo M.C."/>
            <person name="Dvorak J."/>
        </authorList>
    </citation>
    <scope>NUCLEOTIDE SEQUENCE [LARGE SCALE GENOMIC DNA]</scope>
    <source>
        <strain evidence="3">cv. AL8/78</strain>
    </source>
</reference>
<accession>A0A453S9M7</accession>
<evidence type="ECO:0000256" key="1">
    <source>
        <dbReference type="ARBA" id="ARBA00022801"/>
    </source>
</evidence>
<dbReference type="AlphaFoldDB" id="A0A453S9M7"/>
<dbReference type="Gene3D" id="1.10.1520.10">
    <property type="entry name" value="Ribonuclease III domain"/>
    <property type="match status" value="1"/>
</dbReference>
<dbReference type="InterPro" id="IPR000999">
    <property type="entry name" value="RNase_III_dom"/>
</dbReference>
<reference evidence="3" key="3">
    <citation type="journal article" date="2017" name="Nature">
        <title>Genome sequence of the progenitor of the wheat D genome Aegilops tauschii.</title>
        <authorList>
            <person name="Luo M.C."/>
            <person name="Gu Y.Q."/>
            <person name="Puiu D."/>
            <person name="Wang H."/>
            <person name="Twardziok S.O."/>
            <person name="Deal K.R."/>
            <person name="Huo N."/>
            <person name="Zhu T."/>
            <person name="Wang L."/>
            <person name="Wang Y."/>
            <person name="McGuire P.E."/>
            <person name="Liu S."/>
            <person name="Long H."/>
            <person name="Ramasamy R.K."/>
            <person name="Rodriguez J.C."/>
            <person name="Van S.L."/>
            <person name="Yuan L."/>
            <person name="Wang Z."/>
            <person name="Xia Z."/>
            <person name="Xiao L."/>
            <person name="Anderson O.D."/>
            <person name="Ouyang S."/>
            <person name="Liang Y."/>
            <person name="Zimin A.V."/>
            <person name="Pertea G."/>
            <person name="Qi P."/>
            <person name="Bennetzen J.L."/>
            <person name="Dai X."/>
            <person name="Dawson M.W."/>
            <person name="Muller H.G."/>
            <person name="Kugler K."/>
            <person name="Rivarola-Duarte L."/>
            <person name="Spannagl M."/>
            <person name="Mayer K.F.X."/>
            <person name="Lu F.H."/>
            <person name="Bevan M.W."/>
            <person name="Leroy P."/>
            <person name="Li P."/>
            <person name="You F.M."/>
            <person name="Sun Q."/>
            <person name="Liu Z."/>
            <person name="Lyons E."/>
            <person name="Wicker T."/>
            <person name="Salzberg S.L."/>
            <person name="Devos K.M."/>
            <person name="Dvorak J."/>
        </authorList>
    </citation>
    <scope>NUCLEOTIDE SEQUENCE [LARGE SCALE GENOMIC DNA]</scope>
    <source>
        <strain evidence="3">cv. AL8/78</strain>
    </source>
</reference>
<dbReference type="Gramene" id="AET7Gv20856200.4">
    <property type="protein sequence ID" value="AET7Gv20856200.4"/>
    <property type="gene ID" value="AET7Gv20856200"/>
</dbReference>
<dbReference type="Proteomes" id="UP000015105">
    <property type="component" value="Chromosome 7D"/>
</dbReference>
<reference evidence="4" key="1">
    <citation type="journal article" date="2014" name="Science">
        <title>Ancient hybridizations among the ancestral genomes of bread wheat.</title>
        <authorList>
            <consortium name="International Wheat Genome Sequencing Consortium,"/>
            <person name="Marcussen T."/>
            <person name="Sandve S.R."/>
            <person name="Heier L."/>
            <person name="Spannagl M."/>
            <person name="Pfeifer M."/>
            <person name="Jakobsen K.S."/>
            <person name="Wulff B.B."/>
            <person name="Steuernagel B."/>
            <person name="Mayer K.F."/>
            <person name="Olsen O.A."/>
        </authorList>
    </citation>
    <scope>NUCLEOTIDE SEQUENCE [LARGE SCALE GENOMIC DNA]</scope>
    <source>
        <strain evidence="4">cv. AL8/78</strain>
    </source>
</reference>
<keyword evidence="1" id="KW-0378">Hydrolase</keyword>
<proteinExistence type="predicted"/>
<protein>
    <recommendedName>
        <fullName evidence="2">RNase III domain-containing protein</fullName>
    </recommendedName>
</protein>
<organism evidence="3 4">
    <name type="scientific">Aegilops tauschii subsp. strangulata</name>
    <name type="common">Goatgrass</name>
    <dbReference type="NCBI Taxonomy" id="200361"/>
    <lineage>
        <taxon>Eukaryota</taxon>
        <taxon>Viridiplantae</taxon>
        <taxon>Streptophyta</taxon>
        <taxon>Embryophyta</taxon>
        <taxon>Tracheophyta</taxon>
        <taxon>Spermatophyta</taxon>
        <taxon>Magnoliopsida</taxon>
        <taxon>Liliopsida</taxon>
        <taxon>Poales</taxon>
        <taxon>Poaceae</taxon>
        <taxon>BOP clade</taxon>
        <taxon>Pooideae</taxon>
        <taxon>Triticodae</taxon>
        <taxon>Triticeae</taxon>
        <taxon>Triticinae</taxon>
        <taxon>Aegilops</taxon>
    </lineage>
</organism>
<reference evidence="3" key="4">
    <citation type="submission" date="2019-03" db="UniProtKB">
        <authorList>
            <consortium name="EnsemblPlants"/>
        </authorList>
    </citation>
    <scope>IDENTIFICATION</scope>
</reference>
<dbReference type="PROSITE" id="PS50142">
    <property type="entry name" value="RNASE_3_2"/>
    <property type="match status" value="1"/>
</dbReference>
<keyword evidence="4" id="KW-1185">Reference proteome</keyword>
<dbReference type="GO" id="GO:0004525">
    <property type="term" value="F:ribonuclease III activity"/>
    <property type="evidence" value="ECO:0007669"/>
    <property type="project" value="InterPro"/>
</dbReference>
<dbReference type="GO" id="GO:0005737">
    <property type="term" value="C:cytoplasm"/>
    <property type="evidence" value="ECO:0007669"/>
    <property type="project" value="TreeGrafter"/>
</dbReference>
<evidence type="ECO:0000313" key="4">
    <source>
        <dbReference type="Proteomes" id="UP000015105"/>
    </source>
</evidence>
<reference evidence="4" key="2">
    <citation type="journal article" date="2017" name="Nat. Plants">
        <title>The Aegilops tauschii genome reveals multiple impacts of transposons.</title>
        <authorList>
            <person name="Zhao G."/>
            <person name="Zou C."/>
            <person name="Li K."/>
            <person name="Wang K."/>
            <person name="Li T."/>
            <person name="Gao L."/>
            <person name="Zhang X."/>
            <person name="Wang H."/>
            <person name="Yang Z."/>
            <person name="Liu X."/>
            <person name="Jiang W."/>
            <person name="Mao L."/>
            <person name="Kong X."/>
            <person name="Jiao Y."/>
            <person name="Jia J."/>
        </authorList>
    </citation>
    <scope>NUCLEOTIDE SEQUENCE [LARGE SCALE GENOMIC DNA]</scope>
    <source>
        <strain evidence="4">cv. AL8/78</strain>
    </source>
</reference>
<dbReference type="GO" id="GO:0005634">
    <property type="term" value="C:nucleus"/>
    <property type="evidence" value="ECO:0007669"/>
    <property type="project" value="TreeGrafter"/>
</dbReference>
<feature type="domain" description="RNase III" evidence="2">
    <location>
        <begin position="24"/>
        <end position="58"/>
    </location>
</feature>
<evidence type="ECO:0000313" key="3">
    <source>
        <dbReference type="EnsemblPlants" id="AET7Gv20856200.4"/>
    </source>
</evidence>
<dbReference type="PANTHER" id="PTHR14950">
    <property type="entry name" value="DICER-RELATED"/>
    <property type="match status" value="1"/>
</dbReference>
<dbReference type="EnsemblPlants" id="AET7Gv20856200.4">
    <property type="protein sequence ID" value="AET7Gv20856200.4"/>
    <property type="gene ID" value="AET7Gv20856200"/>
</dbReference>
<evidence type="ECO:0000259" key="2">
    <source>
        <dbReference type="PROSITE" id="PS50142"/>
    </source>
</evidence>
<dbReference type="SUPFAM" id="SSF69065">
    <property type="entry name" value="RNase III domain-like"/>
    <property type="match status" value="1"/>
</dbReference>
<sequence length="85" mass="9951">AKPRKIDVMPFVLWHLQIADFVKELGQYEYHSNGLLDAPKVLSDIVESLIGAIYVDSKYNQEQVWQVNVFLRTVKSWLLFLTVVW</sequence>
<dbReference type="GO" id="GO:0030422">
    <property type="term" value="P:siRNA processing"/>
    <property type="evidence" value="ECO:0007669"/>
    <property type="project" value="TreeGrafter"/>
</dbReference>
<dbReference type="InterPro" id="IPR036389">
    <property type="entry name" value="RNase_III_sf"/>
</dbReference>
<dbReference type="PANTHER" id="PTHR14950:SF54">
    <property type="entry name" value="RNASE II-LIKE 1"/>
    <property type="match status" value="1"/>
</dbReference>
<name>A0A453S9M7_AEGTS</name>
<dbReference type="GO" id="GO:0003723">
    <property type="term" value="F:RNA binding"/>
    <property type="evidence" value="ECO:0007669"/>
    <property type="project" value="TreeGrafter"/>
</dbReference>